<dbReference type="InterPro" id="IPR001387">
    <property type="entry name" value="Cro/C1-type_HTH"/>
</dbReference>
<dbReference type="Proteomes" id="UP001242513">
    <property type="component" value="Chromosome"/>
</dbReference>
<proteinExistence type="predicted"/>
<dbReference type="CDD" id="cd00093">
    <property type="entry name" value="HTH_XRE"/>
    <property type="match status" value="1"/>
</dbReference>
<dbReference type="Gene3D" id="1.10.260.40">
    <property type="entry name" value="lambda repressor-like DNA-binding domains"/>
    <property type="match status" value="1"/>
</dbReference>
<evidence type="ECO:0000313" key="2">
    <source>
        <dbReference type="EMBL" id="SDA63685.1"/>
    </source>
</evidence>
<evidence type="ECO:0000313" key="3">
    <source>
        <dbReference type="EMBL" id="WGO85251.1"/>
    </source>
</evidence>
<dbReference type="PANTHER" id="PTHR37038">
    <property type="entry name" value="TRANSCRIPTIONAL REGULATOR-RELATED"/>
    <property type="match status" value="1"/>
</dbReference>
<dbReference type="EMBL" id="FMXC01000025">
    <property type="protein sequence ID" value="SDA63685.1"/>
    <property type="molecule type" value="Genomic_DNA"/>
</dbReference>
<dbReference type="InterPro" id="IPR010982">
    <property type="entry name" value="Lambda_DNA-bd_dom_sf"/>
</dbReference>
<evidence type="ECO:0000313" key="5">
    <source>
        <dbReference type="Proteomes" id="UP001242513"/>
    </source>
</evidence>
<reference evidence="3" key="3">
    <citation type="submission" date="2023-04" db="EMBL/GenBank/DDBJ databases">
        <authorList>
            <person name="Wang Y."/>
        </authorList>
    </citation>
    <scope>NUCLEOTIDE SEQUENCE</scope>
    <source>
        <strain evidence="3">ZW18</strain>
    </source>
</reference>
<evidence type="ECO:0000259" key="1">
    <source>
        <dbReference type="PROSITE" id="PS50943"/>
    </source>
</evidence>
<dbReference type="GO" id="GO:0003677">
    <property type="term" value="F:DNA binding"/>
    <property type="evidence" value="ECO:0007669"/>
    <property type="project" value="InterPro"/>
</dbReference>
<dbReference type="AlphaFoldDB" id="A0AAX3UC48"/>
<reference evidence="2 4" key="1">
    <citation type="submission" date="2016-10" db="EMBL/GenBank/DDBJ databases">
        <authorList>
            <person name="Varghese N."/>
            <person name="Submissions S."/>
        </authorList>
    </citation>
    <scope>NUCLEOTIDE SEQUENCE [LARGE SCALE GENOMIC DNA]</scope>
    <source>
        <strain evidence="2 4">ATCC 43761</strain>
    </source>
</reference>
<evidence type="ECO:0000313" key="4">
    <source>
        <dbReference type="Proteomes" id="UP000181860"/>
    </source>
</evidence>
<dbReference type="PROSITE" id="PS50943">
    <property type="entry name" value="HTH_CROC1"/>
    <property type="match status" value="1"/>
</dbReference>
<dbReference type="EMBL" id="CP123735">
    <property type="protein sequence ID" value="WGO85251.1"/>
    <property type="molecule type" value="Genomic_DNA"/>
</dbReference>
<dbReference type="SUPFAM" id="SSF47413">
    <property type="entry name" value="lambda repressor-like DNA-binding domains"/>
    <property type="match status" value="1"/>
</dbReference>
<dbReference type="NCBIfam" id="TIGR01716">
    <property type="entry name" value="RGG_Cterm"/>
    <property type="match status" value="1"/>
</dbReference>
<reference evidence="3" key="2">
    <citation type="journal article" date="2022" name="Food Funct.">
        <title>Lactobacillus kefiranofaciens ZW18 from Kefir enhances the anti-tumor effect of anti-programmed cell death 1 (PD-1) immunotherapy by modulating the gut microbiota.</title>
        <authorList>
            <person name="Zhao J."/>
            <person name="Wang Y."/>
            <person name="Wang J."/>
            <person name="Lv M."/>
            <person name="Zhou C."/>
            <person name="Jia L."/>
            <person name="Geng W."/>
        </authorList>
    </citation>
    <scope>NUCLEOTIDE SEQUENCE</scope>
    <source>
        <strain evidence="3">ZW18</strain>
    </source>
</reference>
<protein>
    <submittedName>
        <fullName evidence="3">Rgg/GadR/MutR family transcriptional regulator</fullName>
    </submittedName>
    <submittedName>
        <fullName evidence="2">Transcriptional activator, Rgg/GadR/MutR family, C-terminal domain-containing protein</fullName>
    </submittedName>
</protein>
<sequence>MDIGKALKQERLRLNLSQSQMAGNVLTKSFYSKVERNLCSIRANDLLSILDLHNIDYSSFFKKLKSENSNQNELSETECNNLLHSAYYKNDYSKILKLQELLAQKDTSKLNLNSINAQIIIIKAAISNTLDKIPENKKEYIKRAIFETNNWTESSLRLFAISMFIFNTDDINSILKAFLNNIQDINSISKNKQKMFSAILINYLNYSLNHTNIVIKDNVYQSIGRLKSLRVDPKNCFAKIMANYYQYVLNGDVAKSQNILNFLKANGMSEIV</sequence>
<feature type="domain" description="HTH cro/C1-type" evidence="1">
    <location>
        <begin position="7"/>
        <end position="60"/>
    </location>
</feature>
<dbReference type="RefSeq" id="WP_013855076.1">
    <property type="nucleotide sequence ID" value="NZ_CP123735.1"/>
</dbReference>
<organism evidence="3 5">
    <name type="scientific">Lactobacillus kefiranofaciens</name>
    <dbReference type="NCBI Taxonomy" id="267818"/>
    <lineage>
        <taxon>Bacteria</taxon>
        <taxon>Bacillati</taxon>
        <taxon>Bacillota</taxon>
        <taxon>Bacilli</taxon>
        <taxon>Lactobacillales</taxon>
        <taxon>Lactobacillaceae</taxon>
        <taxon>Lactobacillus</taxon>
    </lineage>
</organism>
<dbReference type="InterPro" id="IPR053163">
    <property type="entry name" value="HTH-type_regulator_Rgg"/>
</dbReference>
<gene>
    <name evidence="3" type="ORF">QEJ78_07570</name>
    <name evidence="2" type="ORF">SAMN02983011_01843</name>
</gene>
<dbReference type="Pfam" id="PF21259">
    <property type="entry name" value="Rgg_C"/>
    <property type="match status" value="1"/>
</dbReference>
<dbReference type="SMART" id="SM00530">
    <property type="entry name" value="HTH_XRE"/>
    <property type="match status" value="1"/>
</dbReference>
<name>A0AAX3UC48_9LACO</name>
<dbReference type="Proteomes" id="UP000181860">
    <property type="component" value="Unassembled WGS sequence"/>
</dbReference>
<accession>A0AAX3UC48</accession>
<keyword evidence="4" id="KW-1185">Reference proteome</keyword>
<dbReference type="InterPro" id="IPR010057">
    <property type="entry name" value="Transcription_activator_Rgg_C"/>
</dbReference>